<sequence length="211" mass="23583">MPTASLVSGLIEHSINYWLQQSGCDKQVPGKLAGKQFVLQITDLSIALQMHIQHNGKVSVWSPVSEDADCSIITSLSGLIKLQQPEQITRLIKAGEVDIEGDVQLAQAYADWLKGSLIYWQDVLASLTSGPVAHKLTDITQNLNAQGQLFKQNSERAFCNIVWDEKKLAPHPLEMAEFNQAVKTLRQDCDRAQARIQQLNLHFKPQVENKQ</sequence>
<dbReference type="EMBL" id="JBELOE010000217">
    <property type="protein sequence ID" value="MER2492686.1"/>
    <property type="molecule type" value="Genomic_DNA"/>
</dbReference>
<gene>
    <name evidence="3" type="ORF">ABS311_12440</name>
</gene>
<accession>A0ABV1RIW0</accession>
<dbReference type="PANTHER" id="PTHR38693:SF1">
    <property type="entry name" value="UBIQUINONE BIOSYNTHESIS ACCESSORY FACTOR UBIJ"/>
    <property type="match status" value="1"/>
</dbReference>
<evidence type="ECO:0000313" key="4">
    <source>
        <dbReference type="Proteomes" id="UP001467690"/>
    </source>
</evidence>
<dbReference type="RefSeq" id="WP_350402150.1">
    <property type="nucleotide sequence ID" value="NZ_JBELOE010000217.1"/>
</dbReference>
<organism evidence="3 4">
    <name type="scientific">Catenovulum sediminis</name>
    <dbReference type="NCBI Taxonomy" id="1740262"/>
    <lineage>
        <taxon>Bacteria</taxon>
        <taxon>Pseudomonadati</taxon>
        <taxon>Pseudomonadota</taxon>
        <taxon>Gammaproteobacteria</taxon>
        <taxon>Alteromonadales</taxon>
        <taxon>Alteromonadaceae</taxon>
        <taxon>Catenovulum</taxon>
    </lineage>
</organism>
<dbReference type="InterPro" id="IPR003033">
    <property type="entry name" value="SCP2_sterol-bd_dom"/>
</dbReference>
<evidence type="ECO:0000256" key="1">
    <source>
        <dbReference type="SAM" id="Coils"/>
    </source>
</evidence>
<dbReference type="Pfam" id="PF02036">
    <property type="entry name" value="SCP2"/>
    <property type="match status" value="1"/>
</dbReference>
<dbReference type="Proteomes" id="UP001467690">
    <property type="component" value="Unassembled WGS sequence"/>
</dbReference>
<name>A0ABV1RIW0_9ALTE</name>
<dbReference type="InterPro" id="IPR036527">
    <property type="entry name" value="SCP2_sterol-bd_dom_sf"/>
</dbReference>
<reference evidence="3 4" key="1">
    <citation type="submission" date="2024-06" db="EMBL/GenBank/DDBJ databases">
        <authorList>
            <person name="Chen R.Y."/>
        </authorList>
    </citation>
    <scope>NUCLEOTIDE SEQUENCE [LARGE SCALE GENOMIC DNA]</scope>
    <source>
        <strain evidence="3 4">D2</strain>
    </source>
</reference>
<proteinExistence type="predicted"/>
<protein>
    <submittedName>
        <fullName evidence="3">SCP2 sterol-binding domain-containing protein</fullName>
    </submittedName>
</protein>
<dbReference type="PANTHER" id="PTHR38693">
    <property type="entry name" value="UBIQUINONE BIOSYNTHESIS PROTEIN UBIJ"/>
    <property type="match status" value="1"/>
</dbReference>
<feature type="domain" description="SCP2" evidence="2">
    <location>
        <begin position="25"/>
        <end position="113"/>
    </location>
</feature>
<feature type="coiled-coil region" evidence="1">
    <location>
        <begin position="175"/>
        <end position="202"/>
    </location>
</feature>
<keyword evidence="4" id="KW-1185">Reference proteome</keyword>
<comment type="caution">
    <text evidence="3">The sequence shown here is derived from an EMBL/GenBank/DDBJ whole genome shotgun (WGS) entry which is preliminary data.</text>
</comment>
<keyword evidence="1" id="KW-0175">Coiled coil</keyword>
<evidence type="ECO:0000259" key="2">
    <source>
        <dbReference type="Pfam" id="PF02036"/>
    </source>
</evidence>
<dbReference type="InterPro" id="IPR038989">
    <property type="entry name" value="UbiJ"/>
</dbReference>
<dbReference type="SUPFAM" id="SSF55718">
    <property type="entry name" value="SCP-like"/>
    <property type="match status" value="1"/>
</dbReference>
<evidence type="ECO:0000313" key="3">
    <source>
        <dbReference type="EMBL" id="MER2492686.1"/>
    </source>
</evidence>